<evidence type="ECO:0000313" key="3">
    <source>
        <dbReference type="Proteomes" id="UP001219567"/>
    </source>
</evidence>
<evidence type="ECO:0000313" key="2">
    <source>
        <dbReference type="EMBL" id="WFC98310.1"/>
    </source>
</evidence>
<gene>
    <name evidence="2" type="ORF">MYAM1_001036</name>
</gene>
<feature type="region of interest" description="Disordered" evidence="1">
    <location>
        <begin position="1"/>
        <end position="60"/>
    </location>
</feature>
<evidence type="ECO:0000256" key="1">
    <source>
        <dbReference type="SAM" id="MobiDB-lite"/>
    </source>
</evidence>
<organism evidence="2 3">
    <name type="scientific">Malassezia yamatoensis</name>
    <dbReference type="NCBI Taxonomy" id="253288"/>
    <lineage>
        <taxon>Eukaryota</taxon>
        <taxon>Fungi</taxon>
        <taxon>Dikarya</taxon>
        <taxon>Basidiomycota</taxon>
        <taxon>Ustilaginomycotina</taxon>
        <taxon>Malasseziomycetes</taxon>
        <taxon>Malasseziales</taxon>
        <taxon>Malasseziaceae</taxon>
        <taxon>Malassezia</taxon>
    </lineage>
</organism>
<keyword evidence="3" id="KW-1185">Reference proteome</keyword>
<sequence>MPKRAPSTPSKKAANSPFVKLAENTALPERTPPRQGSSNANSPRATPSPRDSHDAFLLPRSGEQTYHRRLRSLLQEFLKEAVAWEETHTLDGIRWASEAKQIWEEVDGLRRSEHLTSHARDDECTRGSLIPLLQNLEQATSQLYQVLERLKLSSRINAIAEAGKELLKETAQNGREQLVFEKPLWATWTMNQFCAYYSSADLARALSNLALQYTVSTVEVEALIPQLCDPSDDHDLLGQKRKNLEQFVRLPHLHPSGLSSTAPAFASDASLRSGASRHFLENVCEVEVRGW</sequence>
<reference evidence="2 3" key="1">
    <citation type="submission" date="2023-03" db="EMBL/GenBank/DDBJ databases">
        <title>Mating type loci evolution in Malassezia.</title>
        <authorList>
            <person name="Coelho M.A."/>
        </authorList>
    </citation>
    <scope>NUCLEOTIDE SEQUENCE [LARGE SCALE GENOMIC DNA]</scope>
    <source>
        <strain evidence="2 3">CBS 9725</strain>
    </source>
</reference>
<proteinExistence type="predicted"/>
<protein>
    <submittedName>
        <fullName evidence="2">Uncharacterized protein</fullName>
    </submittedName>
</protein>
<dbReference type="AlphaFoldDB" id="A0AAJ5YQK9"/>
<accession>A0AAJ5YQK9</accession>
<dbReference type="EMBL" id="CP119943">
    <property type="protein sequence ID" value="WFC98310.1"/>
    <property type="molecule type" value="Genomic_DNA"/>
</dbReference>
<name>A0AAJ5YQK9_9BASI</name>
<feature type="compositionally biased region" description="Polar residues" evidence="1">
    <location>
        <begin position="34"/>
        <end position="45"/>
    </location>
</feature>
<dbReference type="Proteomes" id="UP001219567">
    <property type="component" value="Chromosome 1"/>
</dbReference>